<proteinExistence type="predicted"/>
<feature type="region of interest" description="Disordered" evidence="1">
    <location>
        <begin position="62"/>
        <end position="111"/>
    </location>
</feature>
<name>F0ZNQ1_DICPU</name>
<protein>
    <submittedName>
        <fullName evidence="4">Uncharacterized protein</fullName>
    </submittedName>
</protein>
<feature type="signal peptide" evidence="3">
    <location>
        <begin position="1"/>
        <end position="29"/>
    </location>
</feature>
<keyword evidence="3" id="KW-0732">Signal</keyword>
<dbReference type="EMBL" id="GL871098">
    <property type="protein sequence ID" value="EGC34414.1"/>
    <property type="molecule type" value="Genomic_DNA"/>
</dbReference>
<dbReference type="Proteomes" id="UP000001064">
    <property type="component" value="Unassembled WGS sequence"/>
</dbReference>
<dbReference type="KEGG" id="dpp:DICPUDRAFT_79817"/>
<sequence length="134" mass="14570">MIKKNINYLFLILLITFIVLNNLLVNAEGGDIGYNGLIHFIKTNNSSKAIYNVSSDKKLVGYTLETPSPSPSPSSAPSRSPSPSSSPSRSPSPSPSSTPKKTQNFFNSSRSDSVKLLPSSVSLFLIIFILFKLF</sequence>
<dbReference type="VEuPathDB" id="AmoebaDB:DICPUDRAFT_79817"/>
<keyword evidence="2" id="KW-0812">Transmembrane</keyword>
<keyword evidence="5" id="KW-1185">Reference proteome</keyword>
<evidence type="ECO:0000256" key="3">
    <source>
        <dbReference type="SAM" id="SignalP"/>
    </source>
</evidence>
<dbReference type="AlphaFoldDB" id="F0ZNQ1"/>
<feature type="compositionally biased region" description="Low complexity" evidence="1">
    <location>
        <begin position="75"/>
        <end position="89"/>
    </location>
</feature>
<evidence type="ECO:0000256" key="2">
    <source>
        <dbReference type="SAM" id="Phobius"/>
    </source>
</evidence>
<organism evidence="4 5">
    <name type="scientific">Dictyostelium purpureum</name>
    <name type="common">Slime mold</name>
    <dbReference type="NCBI Taxonomy" id="5786"/>
    <lineage>
        <taxon>Eukaryota</taxon>
        <taxon>Amoebozoa</taxon>
        <taxon>Evosea</taxon>
        <taxon>Eumycetozoa</taxon>
        <taxon>Dictyostelia</taxon>
        <taxon>Dictyosteliales</taxon>
        <taxon>Dictyosteliaceae</taxon>
        <taxon>Dictyostelium</taxon>
    </lineage>
</organism>
<keyword evidence="2" id="KW-0472">Membrane</keyword>
<accession>F0ZNQ1</accession>
<gene>
    <name evidence="4" type="ORF">DICPUDRAFT_79817</name>
</gene>
<feature type="chain" id="PRO_5003265280" evidence="3">
    <location>
        <begin position="30"/>
        <end position="134"/>
    </location>
</feature>
<evidence type="ECO:0000313" key="5">
    <source>
        <dbReference type="Proteomes" id="UP000001064"/>
    </source>
</evidence>
<dbReference type="RefSeq" id="XP_003289043.1">
    <property type="nucleotide sequence ID" value="XM_003288995.1"/>
</dbReference>
<dbReference type="GeneID" id="10499887"/>
<keyword evidence="2" id="KW-1133">Transmembrane helix</keyword>
<dbReference type="InParanoid" id="F0ZNQ1"/>
<evidence type="ECO:0000256" key="1">
    <source>
        <dbReference type="SAM" id="MobiDB-lite"/>
    </source>
</evidence>
<evidence type="ECO:0000313" key="4">
    <source>
        <dbReference type="EMBL" id="EGC34414.1"/>
    </source>
</evidence>
<reference evidence="5" key="1">
    <citation type="journal article" date="2011" name="Genome Biol.">
        <title>Comparative genomics of the social amoebae Dictyostelium discoideum and Dictyostelium purpureum.</title>
        <authorList>
            <consortium name="US DOE Joint Genome Institute (JGI-PGF)"/>
            <person name="Sucgang R."/>
            <person name="Kuo A."/>
            <person name="Tian X."/>
            <person name="Salerno W."/>
            <person name="Parikh A."/>
            <person name="Feasley C.L."/>
            <person name="Dalin E."/>
            <person name="Tu H."/>
            <person name="Huang E."/>
            <person name="Barry K."/>
            <person name="Lindquist E."/>
            <person name="Shapiro H."/>
            <person name="Bruce D."/>
            <person name="Schmutz J."/>
            <person name="Salamov A."/>
            <person name="Fey P."/>
            <person name="Gaudet P."/>
            <person name="Anjard C."/>
            <person name="Babu M.M."/>
            <person name="Basu S."/>
            <person name="Bushmanova Y."/>
            <person name="van der Wel H."/>
            <person name="Katoh-Kurasawa M."/>
            <person name="Dinh C."/>
            <person name="Coutinho P.M."/>
            <person name="Saito T."/>
            <person name="Elias M."/>
            <person name="Schaap P."/>
            <person name="Kay R.R."/>
            <person name="Henrissat B."/>
            <person name="Eichinger L."/>
            <person name="Rivero F."/>
            <person name="Putnam N.H."/>
            <person name="West C.M."/>
            <person name="Loomis W.F."/>
            <person name="Chisholm R.L."/>
            <person name="Shaulsky G."/>
            <person name="Strassmann J.E."/>
            <person name="Queller D.C."/>
            <person name="Kuspa A."/>
            <person name="Grigoriev I.V."/>
        </authorList>
    </citation>
    <scope>NUCLEOTIDE SEQUENCE [LARGE SCALE GENOMIC DNA]</scope>
    <source>
        <strain evidence="5">QSDP1</strain>
    </source>
</reference>
<feature type="compositionally biased region" description="Polar residues" evidence="1">
    <location>
        <begin position="98"/>
        <end position="111"/>
    </location>
</feature>
<feature type="transmembrane region" description="Helical" evidence="2">
    <location>
        <begin position="116"/>
        <end position="133"/>
    </location>
</feature>